<dbReference type="EMBL" id="PVSZ01000008">
    <property type="protein sequence ID" value="PRT71326.1"/>
    <property type="molecule type" value="Genomic_DNA"/>
</dbReference>
<accession>A0A2T0G5J2</accession>
<sequence length="152" mass="17765">MKSRLSIYCNEENLQKFGEVVAYLGREENKFLSHKQTVSATFTILLGTFYQLFIETGNEMSYFERMAQLKQDVENSPDESQRAIKQLKKQMDQLLYLELTNFHSITKGEEWDVQDLESIYSKLDSKQHELLARIQDVIQGDIARGQTIKHSH</sequence>
<dbReference type="Proteomes" id="UP000238573">
    <property type="component" value="Unassembled WGS sequence"/>
</dbReference>
<protein>
    <submittedName>
        <fullName evidence="1">Uncharacterized protein</fullName>
    </submittedName>
</protein>
<evidence type="ECO:0000313" key="1">
    <source>
        <dbReference type="EMBL" id="PRT71326.1"/>
    </source>
</evidence>
<reference evidence="1 2" key="1">
    <citation type="journal article" date="1993" name="J. Dent. Res.">
        <title>The isolation and characterization of milleri group streptococci from dental periapical abscesses.</title>
        <authorList>
            <person name="Fisher L.E."/>
            <person name="Russell R.R."/>
        </authorList>
    </citation>
    <scope>NUCLEOTIDE SEQUENCE [LARGE SCALE GENOMIC DNA]</scope>
    <source>
        <strain evidence="1 2">OUP21</strain>
    </source>
</reference>
<proteinExistence type="predicted"/>
<organism evidence="1 2">
    <name type="scientific">Streptococcus anginosus</name>
    <dbReference type="NCBI Taxonomy" id="1328"/>
    <lineage>
        <taxon>Bacteria</taxon>
        <taxon>Bacillati</taxon>
        <taxon>Bacillota</taxon>
        <taxon>Bacilli</taxon>
        <taxon>Lactobacillales</taxon>
        <taxon>Streptococcaceae</taxon>
        <taxon>Streptococcus</taxon>
        <taxon>Streptococcus anginosus group</taxon>
    </lineage>
</organism>
<dbReference type="AlphaFoldDB" id="A0A2T0G5J2"/>
<name>A0A2T0G5J2_STRAP</name>
<dbReference type="RefSeq" id="WP_106384121.1">
    <property type="nucleotide sequence ID" value="NZ_JAPAIE010000019.1"/>
</dbReference>
<comment type="caution">
    <text evidence="1">The sequence shown here is derived from an EMBL/GenBank/DDBJ whole genome shotgun (WGS) entry which is preliminary data.</text>
</comment>
<evidence type="ECO:0000313" key="2">
    <source>
        <dbReference type="Proteomes" id="UP000238573"/>
    </source>
</evidence>
<gene>
    <name evidence="1" type="ORF">C6A27_03680</name>
</gene>